<dbReference type="InterPro" id="IPR036259">
    <property type="entry name" value="MFS_trans_sf"/>
</dbReference>
<dbReference type="Proteomes" id="UP000559626">
    <property type="component" value="Unassembled WGS sequence"/>
</dbReference>
<keyword evidence="9" id="KW-1185">Reference proteome</keyword>
<evidence type="ECO:0000256" key="6">
    <source>
        <dbReference type="SAM" id="Phobius"/>
    </source>
</evidence>
<dbReference type="EMBL" id="JABBGH010000002">
    <property type="protein sequence ID" value="NML66076.1"/>
    <property type="molecule type" value="Genomic_DNA"/>
</dbReference>
<feature type="transmembrane region" description="Helical" evidence="6">
    <location>
        <begin position="90"/>
        <end position="108"/>
    </location>
</feature>
<feature type="transmembrane region" description="Helical" evidence="6">
    <location>
        <begin position="362"/>
        <end position="381"/>
    </location>
</feature>
<dbReference type="PANTHER" id="PTHR19432">
    <property type="entry name" value="SUGAR TRANSPORTER"/>
    <property type="match status" value="1"/>
</dbReference>
<dbReference type="InterPro" id="IPR020846">
    <property type="entry name" value="MFS_dom"/>
</dbReference>
<accession>A0A7Y0FN10</accession>
<feature type="transmembrane region" description="Helical" evidence="6">
    <location>
        <begin position="303"/>
        <end position="322"/>
    </location>
</feature>
<keyword evidence="4 6" id="KW-1133">Transmembrane helix</keyword>
<dbReference type="PANTHER" id="PTHR19432:SF35">
    <property type="entry name" value="SOLUTE CARRIER FAMILY 45 MEMBER 3 ISOFORM X1"/>
    <property type="match status" value="1"/>
</dbReference>
<keyword evidence="2" id="KW-0813">Transport</keyword>
<feature type="transmembrane region" description="Helical" evidence="6">
    <location>
        <begin position="393"/>
        <end position="412"/>
    </location>
</feature>
<dbReference type="AlphaFoldDB" id="A0A7Y0FN10"/>
<feature type="transmembrane region" description="Helical" evidence="6">
    <location>
        <begin position="128"/>
        <end position="149"/>
    </location>
</feature>
<feature type="transmembrane region" description="Helical" evidence="6">
    <location>
        <begin position="328"/>
        <end position="350"/>
    </location>
</feature>
<proteinExistence type="predicted"/>
<evidence type="ECO:0000256" key="2">
    <source>
        <dbReference type="ARBA" id="ARBA00022448"/>
    </source>
</evidence>
<reference evidence="8 9" key="1">
    <citation type="submission" date="2020-04" db="EMBL/GenBank/DDBJ databases">
        <title>Hymenobacter polaris sp. nov., isolated from Arctic soil.</title>
        <authorList>
            <person name="Dahal R.H."/>
        </authorList>
    </citation>
    <scope>NUCLEOTIDE SEQUENCE [LARGE SCALE GENOMIC DNA]</scope>
    <source>
        <strain evidence="8 9">RP-2-7</strain>
    </source>
</reference>
<evidence type="ECO:0000313" key="8">
    <source>
        <dbReference type="EMBL" id="NML66076.1"/>
    </source>
</evidence>
<dbReference type="GO" id="GO:0016020">
    <property type="term" value="C:membrane"/>
    <property type="evidence" value="ECO:0007669"/>
    <property type="project" value="UniProtKB-SubCell"/>
</dbReference>
<keyword evidence="5 6" id="KW-0472">Membrane</keyword>
<evidence type="ECO:0000256" key="4">
    <source>
        <dbReference type="ARBA" id="ARBA00022989"/>
    </source>
</evidence>
<evidence type="ECO:0000256" key="3">
    <source>
        <dbReference type="ARBA" id="ARBA00022692"/>
    </source>
</evidence>
<dbReference type="PROSITE" id="PS50850">
    <property type="entry name" value="MFS"/>
    <property type="match status" value="1"/>
</dbReference>
<evidence type="ECO:0000256" key="1">
    <source>
        <dbReference type="ARBA" id="ARBA00004141"/>
    </source>
</evidence>
<feature type="transmembrane region" description="Helical" evidence="6">
    <location>
        <begin position="67"/>
        <end position="84"/>
    </location>
</feature>
<dbReference type="InterPro" id="IPR011701">
    <property type="entry name" value="MFS"/>
</dbReference>
<dbReference type="Pfam" id="PF07690">
    <property type="entry name" value="MFS_1"/>
    <property type="match status" value="1"/>
</dbReference>
<keyword evidence="3 6" id="KW-0812">Transmembrane</keyword>
<evidence type="ECO:0000259" key="7">
    <source>
        <dbReference type="PROSITE" id="PS50850"/>
    </source>
</evidence>
<feature type="transmembrane region" description="Helical" evidence="6">
    <location>
        <begin position="273"/>
        <end position="296"/>
    </location>
</feature>
<dbReference type="Gene3D" id="1.20.1250.20">
    <property type="entry name" value="MFS general substrate transporter like domains"/>
    <property type="match status" value="1"/>
</dbReference>
<evidence type="ECO:0000256" key="5">
    <source>
        <dbReference type="ARBA" id="ARBA00023136"/>
    </source>
</evidence>
<name>A0A7Y0FN10_9BACT</name>
<evidence type="ECO:0000313" key="9">
    <source>
        <dbReference type="Proteomes" id="UP000559626"/>
    </source>
</evidence>
<feature type="transmembrane region" description="Helical" evidence="6">
    <location>
        <begin position="169"/>
        <end position="187"/>
    </location>
</feature>
<dbReference type="GO" id="GO:0022857">
    <property type="term" value="F:transmembrane transporter activity"/>
    <property type="evidence" value="ECO:0007669"/>
    <property type="project" value="InterPro"/>
</dbReference>
<organism evidence="8 9">
    <name type="scientific">Hymenobacter polaris</name>
    <dbReference type="NCBI Taxonomy" id="2682546"/>
    <lineage>
        <taxon>Bacteria</taxon>
        <taxon>Pseudomonadati</taxon>
        <taxon>Bacteroidota</taxon>
        <taxon>Cytophagia</taxon>
        <taxon>Cytophagales</taxon>
        <taxon>Hymenobacteraceae</taxon>
        <taxon>Hymenobacter</taxon>
    </lineage>
</organism>
<feature type="domain" description="Major facilitator superfamily (MFS) profile" evidence="7">
    <location>
        <begin position="1"/>
        <end position="193"/>
    </location>
</feature>
<feature type="transmembrane region" description="Helical" evidence="6">
    <location>
        <begin position="35"/>
        <end position="55"/>
    </location>
</feature>
<gene>
    <name evidence="8" type="ORF">HHL22_12755</name>
</gene>
<protein>
    <submittedName>
        <fullName evidence="8">SLC45 family MFS transporter</fullName>
    </submittedName>
</protein>
<sequence length="443" mass="48079">MSFGFMGIQFGFALQNANTSRIFSNLGANADDIPILWVAAPLTGLVVQPIIGYLSDRTWSPRWGRRRPFFLVGAILASLAMLIMPNSPALWIAGGMLWIMDASINISMEPFRAFVGDMLPSEQHTSGFAMQSFFIGIGAVVASLLPSILTSLGVANEAPDGIVPNSVKFSYYIGAAAFFLCVVYTVVTSREYPPEDLDAFAREKNSTTFWQGVRETFSGVAHMPKVMKQLAPVQFFTWFGLFCMWIFATLAVTKHLYHTTDTKSAAFNEGANFVGQAFAMYSGVSAAFSLLLPMVARKLNRKVTHLVCLVAGGLGLFSFAFITEPWMLLVAMVGVGIAWTSILSIPYAMLAGAIPAKQMGHFMGVFNGFIVLPQVCASLGLPALMKQFPALDPLNVVVLGGVLLIIAGLLTLRVDDNEAAPFPFEDEHVRVGYDALARDSSHL</sequence>
<feature type="transmembrane region" description="Helical" evidence="6">
    <location>
        <begin position="235"/>
        <end position="253"/>
    </location>
</feature>
<comment type="subcellular location">
    <subcellularLocation>
        <location evidence="1">Membrane</location>
        <topology evidence="1">Multi-pass membrane protein</topology>
    </subcellularLocation>
</comment>
<comment type="caution">
    <text evidence="8">The sequence shown here is derived from an EMBL/GenBank/DDBJ whole genome shotgun (WGS) entry which is preliminary data.</text>
</comment>
<dbReference type="SUPFAM" id="SSF103473">
    <property type="entry name" value="MFS general substrate transporter"/>
    <property type="match status" value="1"/>
</dbReference>